<accession>A0A1J6I1Q1</accession>
<dbReference type="STRING" id="49451.A0A1J6I1Q1"/>
<protein>
    <submittedName>
        <fullName evidence="1">Retrovirus-related pol polyprotein from transposon tnt 1-94</fullName>
    </submittedName>
</protein>
<dbReference type="AlphaFoldDB" id="A0A1J6I1Q1"/>
<comment type="caution">
    <text evidence="1">The sequence shown here is derived from an EMBL/GenBank/DDBJ whole genome shotgun (WGS) entry which is preliminary data.</text>
</comment>
<proteinExistence type="predicted"/>
<gene>
    <name evidence="1" type="primary">POLX_57</name>
    <name evidence="1" type="ORF">A4A49_60818</name>
</gene>
<dbReference type="PANTHER" id="PTHR11439">
    <property type="entry name" value="GAG-POL-RELATED RETROTRANSPOSON"/>
    <property type="match status" value="1"/>
</dbReference>
<dbReference type="EMBL" id="MJEQ01037191">
    <property type="protein sequence ID" value="OIS98988.1"/>
    <property type="molecule type" value="Genomic_DNA"/>
</dbReference>
<evidence type="ECO:0000313" key="1">
    <source>
        <dbReference type="EMBL" id="OIS98988.1"/>
    </source>
</evidence>
<dbReference type="Proteomes" id="UP000187609">
    <property type="component" value="Unassembled WGS sequence"/>
</dbReference>
<keyword evidence="2" id="KW-1185">Reference proteome</keyword>
<sequence>LFDRTSTTGYAVYLGSSPISWSSKKQRSVSRSSTEAEYRAVAATVSETNWLRSLLNELHFRISATPQIFCDNVSTTYICANPVYHSRMKHIAIDFHFVREQVQNKEIEVQHLHSADQVADILTKPLPRASFVKQFSKLGVV</sequence>
<organism evidence="1 2">
    <name type="scientific">Nicotiana attenuata</name>
    <name type="common">Coyote tobacco</name>
    <dbReference type="NCBI Taxonomy" id="49451"/>
    <lineage>
        <taxon>Eukaryota</taxon>
        <taxon>Viridiplantae</taxon>
        <taxon>Streptophyta</taxon>
        <taxon>Embryophyta</taxon>
        <taxon>Tracheophyta</taxon>
        <taxon>Spermatophyta</taxon>
        <taxon>Magnoliopsida</taxon>
        <taxon>eudicotyledons</taxon>
        <taxon>Gunneridae</taxon>
        <taxon>Pentapetalae</taxon>
        <taxon>asterids</taxon>
        <taxon>lamiids</taxon>
        <taxon>Solanales</taxon>
        <taxon>Solanaceae</taxon>
        <taxon>Nicotianoideae</taxon>
        <taxon>Nicotianeae</taxon>
        <taxon>Nicotiana</taxon>
    </lineage>
</organism>
<feature type="non-terminal residue" evidence="1">
    <location>
        <position position="141"/>
    </location>
</feature>
<dbReference type="PANTHER" id="PTHR11439:SF473">
    <property type="entry name" value="REVERSE TRANSCRIPTASE TY1_COPIA-TYPE DOMAIN-CONTAINING PROTEIN"/>
    <property type="match status" value="1"/>
</dbReference>
<dbReference type="InterPro" id="IPR043502">
    <property type="entry name" value="DNA/RNA_pol_sf"/>
</dbReference>
<reference evidence="1" key="1">
    <citation type="submission" date="2016-11" db="EMBL/GenBank/DDBJ databases">
        <title>The genome of Nicotiana attenuata.</title>
        <authorList>
            <person name="Xu S."/>
            <person name="Brockmoeller T."/>
            <person name="Gaquerel E."/>
            <person name="Navarro A."/>
            <person name="Kuhl H."/>
            <person name="Gase K."/>
            <person name="Ling Z."/>
            <person name="Zhou W."/>
            <person name="Kreitzer C."/>
            <person name="Stanke M."/>
            <person name="Tang H."/>
            <person name="Lyons E."/>
            <person name="Pandey P."/>
            <person name="Pandey S.P."/>
            <person name="Timmermann B."/>
            <person name="Baldwin I.T."/>
        </authorList>
    </citation>
    <scope>NUCLEOTIDE SEQUENCE [LARGE SCALE GENOMIC DNA]</scope>
    <source>
        <strain evidence="1">UT</strain>
    </source>
</reference>
<dbReference type="Gramene" id="OIS98988">
    <property type="protein sequence ID" value="OIS98988"/>
    <property type="gene ID" value="A4A49_60818"/>
</dbReference>
<dbReference type="CDD" id="cd09272">
    <property type="entry name" value="RNase_HI_RT_Ty1"/>
    <property type="match status" value="1"/>
</dbReference>
<name>A0A1J6I1Q1_NICAT</name>
<evidence type="ECO:0000313" key="2">
    <source>
        <dbReference type="Proteomes" id="UP000187609"/>
    </source>
</evidence>
<dbReference type="SUPFAM" id="SSF56672">
    <property type="entry name" value="DNA/RNA polymerases"/>
    <property type="match status" value="1"/>
</dbReference>
<dbReference type="OMA" id="DNQGPIR"/>
<feature type="non-terminal residue" evidence="1">
    <location>
        <position position="1"/>
    </location>
</feature>